<dbReference type="SUPFAM" id="SSF53448">
    <property type="entry name" value="Nucleotide-diphospho-sugar transferases"/>
    <property type="match status" value="1"/>
</dbReference>
<dbReference type="InterPro" id="IPR029044">
    <property type="entry name" value="Nucleotide-diphossugar_trans"/>
</dbReference>
<dbReference type="GO" id="GO:0016740">
    <property type="term" value="F:transferase activity"/>
    <property type="evidence" value="ECO:0007669"/>
    <property type="project" value="UniProtKB-KW"/>
</dbReference>
<sequence length="249" mass="29368">MENKISVTIICKNEENRIRKCLDSVAWADEIVVVDSGSTDKTLEIVAEYTDKIFVTADWPGFGLQKRFAVSKASHDWVLSIDSDEEVSEQLRDEILRQISSADEQTVYRINRLTYFCNKFIRHSGWYPDKIVRLFNRKHYQFNDAQVHESVGCKEAPKVDLKGDLYHYTLESLEEYIDKRNRYARAWASAQFKKGRKVSSFMILMHSLFAFLRHYIFRLGILDGYQGFLISVIQMQYTFNKYNFLKFMK</sequence>
<name>A0A3B0X504_9ZZZZ</name>
<dbReference type="PANTHER" id="PTHR43630:SF2">
    <property type="entry name" value="GLYCOSYLTRANSFERASE"/>
    <property type="match status" value="1"/>
</dbReference>
<keyword evidence="1" id="KW-0812">Transmembrane</keyword>
<dbReference type="EMBL" id="UOFG01000199">
    <property type="protein sequence ID" value="VAW63395.1"/>
    <property type="molecule type" value="Genomic_DNA"/>
</dbReference>
<gene>
    <name evidence="3" type="ORF">MNBD_GAMMA11-1575</name>
</gene>
<protein>
    <submittedName>
        <fullName evidence="3">Two-domain glycosyltransferase</fullName>
    </submittedName>
</protein>
<dbReference type="Gene3D" id="3.90.550.10">
    <property type="entry name" value="Spore Coat Polysaccharide Biosynthesis Protein SpsA, Chain A"/>
    <property type="match status" value="1"/>
</dbReference>
<keyword evidence="1" id="KW-0472">Membrane</keyword>
<dbReference type="PANTHER" id="PTHR43630">
    <property type="entry name" value="POLY-BETA-1,6-N-ACETYL-D-GLUCOSAMINE SYNTHASE"/>
    <property type="match status" value="1"/>
</dbReference>
<dbReference type="CDD" id="cd02511">
    <property type="entry name" value="Beta4Glucosyltransferase"/>
    <property type="match status" value="1"/>
</dbReference>
<proteinExistence type="predicted"/>
<keyword evidence="1" id="KW-1133">Transmembrane helix</keyword>
<feature type="domain" description="Glycosyltransferase 2-like" evidence="2">
    <location>
        <begin position="6"/>
        <end position="130"/>
    </location>
</feature>
<feature type="transmembrane region" description="Helical" evidence="1">
    <location>
        <begin position="222"/>
        <end position="239"/>
    </location>
</feature>
<reference evidence="3" key="1">
    <citation type="submission" date="2018-06" db="EMBL/GenBank/DDBJ databases">
        <authorList>
            <person name="Zhirakovskaya E."/>
        </authorList>
    </citation>
    <scope>NUCLEOTIDE SEQUENCE</scope>
</reference>
<organism evidence="3">
    <name type="scientific">hydrothermal vent metagenome</name>
    <dbReference type="NCBI Taxonomy" id="652676"/>
    <lineage>
        <taxon>unclassified sequences</taxon>
        <taxon>metagenomes</taxon>
        <taxon>ecological metagenomes</taxon>
    </lineage>
</organism>
<evidence type="ECO:0000313" key="3">
    <source>
        <dbReference type="EMBL" id="VAW63395.1"/>
    </source>
</evidence>
<keyword evidence="3" id="KW-0808">Transferase</keyword>
<dbReference type="Pfam" id="PF00535">
    <property type="entry name" value="Glycos_transf_2"/>
    <property type="match status" value="1"/>
</dbReference>
<dbReference type="AlphaFoldDB" id="A0A3B0X504"/>
<dbReference type="InterPro" id="IPR001173">
    <property type="entry name" value="Glyco_trans_2-like"/>
</dbReference>
<evidence type="ECO:0000259" key="2">
    <source>
        <dbReference type="Pfam" id="PF00535"/>
    </source>
</evidence>
<evidence type="ECO:0000256" key="1">
    <source>
        <dbReference type="SAM" id="Phobius"/>
    </source>
</evidence>
<accession>A0A3B0X504</accession>